<name>A0A5B3GCS0_9BACT</name>
<accession>A0A5B3GCS0</accession>
<evidence type="ECO:0000256" key="1">
    <source>
        <dbReference type="ARBA" id="ARBA00023015"/>
    </source>
</evidence>
<dbReference type="EMBL" id="VVXK01000005">
    <property type="protein sequence ID" value="KAA2371002.1"/>
    <property type="molecule type" value="Genomic_DNA"/>
</dbReference>
<dbReference type="AlphaFoldDB" id="A0A5B3GCS0"/>
<dbReference type="PANTHER" id="PTHR34580:SF3">
    <property type="entry name" value="PROTEIN PAFB"/>
    <property type="match status" value="1"/>
</dbReference>
<evidence type="ECO:0000256" key="2">
    <source>
        <dbReference type="ARBA" id="ARBA00023163"/>
    </source>
</evidence>
<dbReference type="PANTHER" id="PTHR34580">
    <property type="match status" value="1"/>
</dbReference>
<sequence>MDQPKLERLLRLMKLLTANTTYNVDQLAERLQMSRRTVYRYIDTFREAGFVIKKSGDCIRLDKESPHFRDISQLVHFTEEEAVILKNAIENIDDTNMLKQNLKRKLYSVYDNKTLADTVVRGKNAPNIRRLIEAIEQERQAVLHGYLSAHGGGVRDRRVEPFAFTTNYVQVWCYDLESHTNKLFKTSRIGSVELSEAAWEHQEAHSEGFIDAFRMHGGARRRVRLELGTLAYNLLCEEYPLAERDVKPLGRGRWSLNTEVAGMAGVGRFVVGLLDDIRIVDSPELTGYIREYIAANTPKM</sequence>
<dbReference type="PROSITE" id="PS51000">
    <property type="entry name" value="HTH_DEOR_2"/>
    <property type="match status" value="1"/>
</dbReference>
<proteinExistence type="predicted"/>
<keyword evidence="1" id="KW-0805">Transcription regulation</keyword>
<dbReference type="Gene3D" id="1.10.10.10">
    <property type="entry name" value="Winged helix-like DNA-binding domain superfamily/Winged helix DNA-binding domain"/>
    <property type="match status" value="1"/>
</dbReference>
<organism evidence="4 5">
    <name type="scientific">Alistipes shahii</name>
    <dbReference type="NCBI Taxonomy" id="328814"/>
    <lineage>
        <taxon>Bacteria</taxon>
        <taxon>Pseudomonadati</taxon>
        <taxon>Bacteroidota</taxon>
        <taxon>Bacteroidia</taxon>
        <taxon>Bacteroidales</taxon>
        <taxon>Rikenellaceae</taxon>
        <taxon>Alistipes</taxon>
    </lineage>
</organism>
<dbReference type="InterPro" id="IPR036390">
    <property type="entry name" value="WH_DNA-bd_sf"/>
</dbReference>
<dbReference type="SUPFAM" id="SSF46785">
    <property type="entry name" value="Winged helix' DNA-binding domain"/>
    <property type="match status" value="1"/>
</dbReference>
<dbReference type="GO" id="GO:0003700">
    <property type="term" value="F:DNA-binding transcription factor activity"/>
    <property type="evidence" value="ECO:0007669"/>
    <property type="project" value="InterPro"/>
</dbReference>
<dbReference type="RefSeq" id="WP_149887153.1">
    <property type="nucleotide sequence ID" value="NZ_CATXTW010000012.1"/>
</dbReference>
<dbReference type="InterPro" id="IPR051534">
    <property type="entry name" value="CBASS_pafABC_assoc_protein"/>
</dbReference>
<dbReference type="Proteomes" id="UP000323567">
    <property type="component" value="Unassembled WGS sequence"/>
</dbReference>
<evidence type="ECO:0000313" key="4">
    <source>
        <dbReference type="EMBL" id="KAA2371002.1"/>
    </source>
</evidence>
<dbReference type="InterPro" id="IPR001034">
    <property type="entry name" value="DeoR_HTH"/>
</dbReference>
<comment type="caution">
    <text evidence="4">The sequence shown here is derived from an EMBL/GenBank/DDBJ whole genome shotgun (WGS) entry which is preliminary data.</text>
</comment>
<dbReference type="InterPro" id="IPR013196">
    <property type="entry name" value="HTH_11"/>
</dbReference>
<dbReference type="Pfam" id="PF08279">
    <property type="entry name" value="HTH_11"/>
    <property type="match status" value="1"/>
</dbReference>
<gene>
    <name evidence="4" type="ORF">F2Y13_05475</name>
</gene>
<evidence type="ECO:0000313" key="5">
    <source>
        <dbReference type="Proteomes" id="UP000323567"/>
    </source>
</evidence>
<feature type="domain" description="HTH deoR-type" evidence="3">
    <location>
        <begin position="5"/>
        <end position="60"/>
    </location>
</feature>
<keyword evidence="2" id="KW-0804">Transcription</keyword>
<dbReference type="InterPro" id="IPR036388">
    <property type="entry name" value="WH-like_DNA-bd_sf"/>
</dbReference>
<reference evidence="4 5" key="1">
    <citation type="journal article" date="2019" name="Nat. Med.">
        <title>A library of human gut bacterial isolates paired with longitudinal multiomics data enables mechanistic microbiome research.</title>
        <authorList>
            <person name="Poyet M."/>
            <person name="Groussin M."/>
            <person name="Gibbons S.M."/>
            <person name="Avila-Pacheco J."/>
            <person name="Jiang X."/>
            <person name="Kearney S.M."/>
            <person name="Perrotta A.R."/>
            <person name="Berdy B."/>
            <person name="Zhao S."/>
            <person name="Lieberman T.D."/>
            <person name="Swanson P.K."/>
            <person name="Smith M."/>
            <person name="Roesemann S."/>
            <person name="Alexander J.E."/>
            <person name="Rich S.A."/>
            <person name="Livny J."/>
            <person name="Vlamakis H."/>
            <person name="Clish C."/>
            <person name="Bullock K."/>
            <person name="Deik A."/>
            <person name="Scott J."/>
            <person name="Pierce K.A."/>
            <person name="Xavier R.J."/>
            <person name="Alm E.J."/>
        </authorList>
    </citation>
    <scope>NUCLEOTIDE SEQUENCE [LARGE SCALE GENOMIC DNA]</scope>
    <source>
        <strain evidence="4 5">BIOML-A2</strain>
    </source>
</reference>
<evidence type="ECO:0000259" key="3">
    <source>
        <dbReference type="PROSITE" id="PS51000"/>
    </source>
</evidence>
<dbReference type="PROSITE" id="PS52050">
    <property type="entry name" value="WYL"/>
    <property type="match status" value="1"/>
</dbReference>
<protein>
    <submittedName>
        <fullName evidence="4">WYL domain-containing protein</fullName>
    </submittedName>
</protein>